<dbReference type="Proteomes" id="UP000030706">
    <property type="component" value="Unassembled WGS sequence"/>
</dbReference>
<dbReference type="RefSeq" id="XP_029761872.1">
    <property type="nucleotide sequence ID" value="XM_029906980.1"/>
</dbReference>
<keyword evidence="1" id="KW-0732">Signal</keyword>
<gene>
    <name evidence="2" type="ORF">M438DRAFT_354728</name>
</gene>
<protein>
    <submittedName>
        <fullName evidence="2">Uncharacterized protein</fullName>
    </submittedName>
</protein>
<accession>A0A074XJJ4</accession>
<dbReference type="EMBL" id="KL584980">
    <property type="protein sequence ID" value="KEQ85685.1"/>
    <property type="molecule type" value="Genomic_DNA"/>
</dbReference>
<evidence type="ECO:0000313" key="2">
    <source>
        <dbReference type="EMBL" id="KEQ85685.1"/>
    </source>
</evidence>
<evidence type="ECO:0000256" key="1">
    <source>
        <dbReference type="SAM" id="SignalP"/>
    </source>
</evidence>
<reference evidence="2 3" key="1">
    <citation type="journal article" date="2014" name="BMC Genomics">
        <title>Genome sequencing of four Aureobasidium pullulans varieties: biotechnological potential, stress tolerance, and description of new species.</title>
        <authorList>
            <person name="Gostin Ar C."/>
            <person name="Ohm R.A."/>
            <person name="Kogej T."/>
            <person name="Sonjak S."/>
            <person name="Turk M."/>
            <person name="Zajc J."/>
            <person name="Zalar P."/>
            <person name="Grube M."/>
            <person name="Sun H."/>
            <person name="Han J."/>
            <person name="Sharma A."/>
            <person name="Chiniquy J."/>
            <person name="Ngan C.Y."/>
            <person name="Lipzen A."/>
            <person name="Barry K."/>
            <person name="Grigoriev I.V."/>
            <person name="Gunde-Cimerman N."/>
        </authorList>
    </citation>
    <scope>NUCLEOTIDE SEQUENCE [LARGE SCALE GENOMIC DNA]</scope>
    <source>
        <strain evidence="2 3">EXF-150</strain>
    </source>
</reference>
<dbReference type="HOGENOM" id="CLU_161479_0_0_1"/>
<evidence type="ECO:0000313" key="3">
    <source>
        <dbReference type="Proteomes" id="UP000030706"/>
    </source>
</evidence>
<dbReference type="GeneID" id="40749286"/>
<organism evidence="2 3">
    <name type="scientific">Aureobasidium pullulans EXF-150</name>
    <dbReference type="NCBI Taxonomy" id="1043002"/>
    <lineage>
        <taxon>Eukaryota</taxon>
        <taxon>Fungi</taxon>
        <taxon>Dikarya</taxon>
        <taxon>Ascomycota</taxon>
        <taxon>Pezizomycotina</taxon>
        <taxon>Dothideomycetes</taxon>
        <taxon>Dothideomycetidae</taxon>
        <taxon>Dothideales</taxon>
        <taxon>Saccotheciaceae</taxon>
        <taxon>Aureobasidium</taxon>
    </lineage>
</organism>
<name>A0A074XJJ4_AURPU</name>
<keyword evidence="3" id="KW-1185">Reference proteome</keyword>
<dbReference type="AlphaFoldDB" id="A0A074XJJ4"/>
<proteinExistence type="predicted"/>
<feature type="signal peptide" evidence="1">
    <location>
        <begin position="1"/>
        <end position="19"/>
    </location>
</feature>
<feature type="chain" id="PRO_5001702327" evidence="1">
    <location>
        <begin position="20"/>
        <end position="130"/>
    </location>
</feature>
<sequence>MRPTKYLLALLAATSTTLAAVDISGLPHELQECIEIGGLNTDWKHYGPTYNSEELSIDQVCNLENPHPISGSRVGSWWRDVIFPCVCQRNKLSWTDNRLIKGKWATWMDKNCGGHDIGRGAEGKMCKKQP</sequence>